<name>A0A3B0XDF1_9ZZZZ</name>
<organism evidence="1">
    <name type="scientific">hydrothermal vent metagenome</name>
    <dbReference type="NCBI Taxonomy" id="652676"/>
    <lineage>
        <taxon>unclassified sequences</taxon>
        <taxon>metagenomes</taxon>
        <taxon>ecological metagenomes</taxon>
    </lineage>
</organism>
<evidence type="ECO:0000313" key="1">
    <source>
        <dbReference type="EMBL" id="VAW66335.1"/>
    </source>
</evidence>
<accession>A0A3B0XDF1</accession>
<dbReference type="InterPro" id="IPR025730">
    <property type="entry name" value="Biofilm_BssS"/>
</dbReference>
<dbReference type="EMBL" id="UOFI01000074">
    <property type="protein sequence ID" value="VAW66335.1"/>
    <property type="molecule type" value="Genomic_DNA"/>
</dbReference>
<sequence>MSGEKVMSDEQNENIYPLANWDIGPIEEHKLVVFRPHFISSPGQAADDAEVSRYYAMTVEQAKELRLALESAIVVLER</sequence>
<dbReference type="AlphaFoldDB" id="A0A3B0XDF1"/>
<reference evidence="1" key="1">
    <citation type="submission" date="2018-06" db="EMBL/GenBank/DDBJ databases">
        <authorList>
            <person name="Zhirakovskaya E."/>
        </authorList>
    </citation>
    <scope>NUCLEOTIDE SEQUENCE</scope>
</reference>
<dbReference type="Pfam" id="PF13991">
    <property type="entry name" value="BssS"/>
    <property type="match status" value="1"/>
</dbReference>
<gene>
    <name evidence="1" type="ORF">MNBD_GAMMA09-3504</name>
</gene>
<proteinExistence type="predicted"/>
<protein>
    <submittedName>
        <fullName evidence="1">Uncharacterized protein</fullName>
    </submittedName>
</protein>